<dbReference type="Gene3D" id="3.40.980.10">
    <property type="entry name" value="MoaB/Mog-like domain"/>
    <property type="match status" value="1"/>
</dbReference>
<gene>
    <name evidence="15" type="ORF">EL26_07615</name>
</gene>
<dbReference type="Pfam" id="PF03454">
    <property type="entry name" value="MoeA_C"/>
    <property type="match status" value="1"/>
</dbReference>
<evidence type="ECO:0000256" key="3">
    <source>
        <dbReference type="ARBA" id="ARBA00005046"/>
    </source>
</evidence>
<dbReference type="InterPro" id="IPR005111">
    <property type="entry name" value="MoeA_C_domain_IV"/>
</dbReference>
<dbReference type="GO" id="GO:0061599">
    <property type="term" value="F:molybdopterin molybdotransferase activity"/>
    <property type="evidence" value="ECO:0007669"/>
    <property type="project" value="UniProtKB-UniRule"/>
</dbReference>
<keyword evidence="8 13" id="KW-0808">Transferase</keyword>
<dbReference type="InterPro" id="IPR036688">
    <property type="entry name" value="MoeA_C_domain_IV_sf"/>
</dbReference>
<dbReference type="STRING" id="1157490.EL26_07615"/>
<dbReference type="AlphaFoldDB" id="A0A074LV06"/>
<dbReference type="InterPro" id="IPR036425">
    <property type="entry name" value="MoaB/Mog-like_dom_sf"/>
</dbReference>
<dbReference type="NCBIfam" id="NF045515">
    <property type="entry name" value="Glp_gephyrin"/>
    <property type="match status" value="1"/>
</dbReference>
<evidence type="ECO:0000256" key="11">
    <source>
        <dbReference type="ARBA" id="ARBA00023150"/>
    </source>
</evidence>
<dbReference type="Proteomes" id="UP000027931">
    <property type="component" value="Unassembled WGS sequence"/>
</dbReference>
<dbReference type="EMBL" id="JMIR01000008">
    <property type="protein sequence ID" value="KEO83778.1"/>
    <property type="molecule type" value="Genomic_DNA"/>
</dbReference>
<dbReference type="CDD" id="cd00887">
    <property type="entry name" value="MoeA"/>
    <property type="match status" value="1"/>
</dbReference>
<dbReference type="PANTHER" id="PTHR10192">
    <property type="entry name" value="MOLYBDOPTERIN BIOSYNTHESIS PROTEIN"/>
    <property type="match status" value="1"/>
</dbReference>
<evidence type="ECO:0000256" key="7">
    <source>
        <dbReference type="ARBA" id="ARBA00022505"/>
    </source>
</evidence>
<dbReference type="Gene3D" id="2.40.340.10">
    <property type="entry name" value="MoeA, C-terminal, domain IV"/>
    <property type="match status" value="1"/>
</dbReference>
<dbReference type="Pfam" id="PF03453">
    <property type="entry name" value="MoeA_N"/>
    <property type="match status" value="1"/>
</dbReference>
<evidence type="ECO:0000256" key="12">
    <source>
        <dbReference type="ARBA" id="ARBA00047317"/>
    </source>
</evidence>
<dbReference type="Pfam" id="PF00994">
    <property type="entry name" value="MoCF_biosynth"/>
    <property type="match status" value="1"/>
</dbReference>
<dbReference type="UniPathway" id="UPA00344"/>
<dbReference type="InterPro" id="IPR038987">
    <property type="entry name" value="MoeA-like"/>
</dbReference>
<dbReference type="InterPro" id="IPR001453">
    <property type="entry name" value="MoaB/Mog_dom"/>
</dbReference>
<dbReference type="eggNOG" id="COG0303">
    <property type="taxonomic scope" value="Bacteria"/>
</dbReference>
<keyword evidence="10 13" id="KW-0460">Magnesium</keyword>
<evidence type="ECO:0000256" key="2">
    <source>
        <dbReference type="ARBA" id="ARBA00002901"/>
    </source>
</evidence>
<dbReference type="SUPFAM" id="SSF63882">
    <property type="entry name" value="MoeA N-terminal region -like"/>
    <property type="match status" value="2"/>
</dbReference>
<evidence type="ECO:0000313" key="16">
    <source>
        <dbReference type="Proteomes" id="UP000027931"/>
    </source>
</evidence>
<feature type="domain" description="MoaB/Mog" evidence="14">
    <location>
        <begin position="233"/>
        <end position="371"/>
    </location>
</feature>
<dbReference type="InterPro" id="IPR036135">
    <property type="entry name" value="MoeA_linker/N_sf"/>
</dbReference>
<comment type="pathway">
    <text evidence="3 13">Cofactor biosynthesis; molybdopterin biosynthesis.</text>
</comment>
<dbReference type="SUPFAM" id="SSF63867">
    <property type="entry name" value="MoeA C-terminal domain-like"/>
    <property type="match status" value="1"/>
</dbReference>
<sequence>MKFNRPTVEVATAQKLLLRHVKELEAERVPLLQSFGRTLAEDVRATHPVPHFVKSGMDGYAVRAADIQGATPEQPAVLRVNQLIPCGAVPALPIGPGEAARIMTGAMLPDGADTVVMFEMTEERVVEKNDTGDTVPVNATSTNAMNTNATSTNATSTNATSMNATSNVNHVQETYAFIFKEVPLGRNVSQIGEEMSEGELLLERGRTIQAGEAALLATFGFSTVPVVRRPRVAILTTGSELLAVEDPLQPGKIRNSNRVMLAALVESAGAEVMALQSVPDDVDQARTIVRDWMTRADVVLTSGGVSVGDFDIMADLLDTWDGNLLFQKVEMRPGSVTSAAVRQGVFLCALSGNPGACFVGFELFVRPVLHALQARRNVLPAPFTARLRGDYPKANIYARYLRAKTTFADGMIYVEPAGQDRSSVTVSIKESDCLIVIPPGGGVSDGDLVTALRLPTAL</sequence>
<protein>
    <recommendedName>
        <fullName evidence="6 13">Molybdopterin molybdenumtransferase</fullName>
        <ecNumber evidence="5 13">2.10.1.1</ecNumber>
    </recommendedName>
</protein>
<evidence type="ECO:0000313" key="15">
    <source>
        <dbReference type="EMBL" id="KEO83778.1"/>
    </source>
</evidence>
<evidence type="ECO:0000256" key="9">
    <source>
        <dbReference type="ARBA" id="ARBA00022723"/>
    </source>
</evidence>
<name>A0A074LV06_9BACL</name>
<dbReference type="Gene3D" id="2.170.190.11">
    <property type="entry name" value="Molybdopterin biosynthesis moea protein, domain 3"/>
    <property type="match status" value="1"/>
</dbReference>
<evidence type="ECO:0000256" key="10">
    <source>
        <dbReference type="ARBA" id="ARBA00022842"/>
    </source>
</evidence>
<reference evidence="15 16" key="1">
    <citation type="journal article" date="2013" name="Int. J. Syst. Evol. Microbiol.">
        <title>Tumebacillus flagellatus sp. nov., an alpha-amylase/pullulanase-producing bacterium isolated from cassava wastewater.</title>
        <authorList>
            <person name="Wang Q."/>
            <person name="Xie N."/>
            <person name="Qin Y."/>
            <person name="Shen N."/>
            <person name="Zhu J."/>
            <person name="Mi H."/>
            <person name="Huang R."/>
        </authorList>
    </citation>
    <scope>NUCLEOTIDE SEQUENCE [LARGE SCALE GENOMIC DNA]</scope>
    <source>
        <strain evidence="15 16">GST4</strain>
    </source>
</reference>
<evidence type="ECO:0000256" key="5">
    <source>
        <dbReference type="ARBA" id="ARBA00013269"/>
    </source>
</evidence>
<evidence type="ECO:0000256" key="6">
    <source>
        <dbReference type="ARBA" id="ARBA00021108"/>
    </source>
</evidence>
<evidence type="ECO:0000256" key="1">
    <source>
        <dbReference type="ARBA" id="ARBA00001946"/>
    </source>
</evidence>
<dbReference type="NCBIfam" id="TIGR00177">
    <property type="entry name" value="molyb_syn"/>
    <property type="match status" value="1"/>
</dbReference>
<comment type="catalytic activity">
    <reaction evidence="12">
        <text>adenylyl-molybdopterin + molybdate = Mo-molybdopterin + AMP + H(+)</text>
        <dbReference type="Rhea" id="RHEA:35047"/>
        <dbReference type="ChEBI" id="CHEBI:15378"/>
        <dbReference type="ChEBI" id="CHEBI:36264"/>
        <dbReference type="ChEBI" id="CHEBI:62727"/>
        <dbReference type="ChEBI" id="CHEBI:71302"/>
        <dbReference type="ChEBI" id="CHEBI:456215"/>
        <dbReference type="EC" id="2.10.1.1"/>
    </reaction>
</comment>
<evidence type="ECO:0000256" key="8">
    <source>
        <dbReference type="ARBA" id="ARBA00022679"/>
    </source>
</evidence>
<comment type="function">
    <text evidence="2 13">Catalyzes the insertion of molybdate into adenylated molybdopterin with the concomitant release of AMP.</text>
</comment>
<dbReference type="InterPro" id="IPR005110">
    <property type="entry name" value="MoeA_linker/N"/>
</dbReference>
<dbReference type="PANTHER" id="PTHR10192:SF5">
    <property type="entry name" value="GEPHYRIN"/>
    <property type="match status" value="1"/>
</dbReference>
<dbReference type="OrthoDB" id="9804758at2"/>
<dbReference type="GO" id="GO:0005829">
    <property type="term" value="C:cytosol"/>
    <property type="evidence" value="ECO:0007669"/>
    <property type="project" value="TreeGrafter"/>
</dbReference>
<organism evidence="15 16">
    <name type="scientific">Tumebacillus flagellatus</name>
    <dbReference type="NCBI Taxonomy" id="1157490"/>
    <lineage>
        <taxon>Bacteria</taxon>
        <taxon>Bacillati</taxon>
        <taxon>Bacillota</taxon>
        <taxon>Bacilli</taxon>
        <taxon>Bacillales</taxon>
        <taxon>Alicyclobacillaceae</taxon>
        <taxon>Tumebacillus</taxon>
    </lineage>
</organism>
<dbReference type="EC" id="2.10.1.1" evidence="5 13"/>
<comment type="cofactor">
    <cofactor evidence="1 13">
        <name>Mg(2+)</name>
        <dbReference type="ChEBI" id="CHEBI:18420"/>
    </cofactor>
</comment>
<dbReference type="FunFam" id="3.40.980.10:FF:000004">
    <property type="entry name" value="Molybdopterin molybdenumtransferase"/>
    <property type="match status" value="1"/>
</dbReference>
<dbReference type="Gene3D" id="3.90.105.10">
    <property type="entry name" value="Molybdopterin biosynthesis moea protein, domain 2"/>
    <property type="match status" value="1"/>
</dbReference>
<dbReference type="GO" id="GO:0046872">
    <property type="term" value="F:metal ion binding"/>
    <property type="evidence" value="ECO:0007669"/>
    <property type="project" value="UniProtKB-UniRule"/>
</dbReference>
<keyword evidence="16" id="KW-1185">Reference proteome</keyword>
<keyword evidence="7 13" id="KW-0500">Molybdenum</keyword>
<accession>A0A074LV06</accession>
<proteinExistence type="inferred from homology"/>
<evidence type="ECO:0000256" key="13">
    <source>
        <dbReference type="RuleBase" id="RU365090"/>
    </source>
</evidence>
<comment type="caution">
    <text evidence="15">The sequence shown here is derived from an EMBL/GenBank/DDBJ whole genome shotgun (WGS) entry which is preliminary data.</text>
</comment>
<evidence type="ECO:0000259" key="14">
    <source>
        <dbReference type="SMART" id="SM00852"/>
    </source>
</evidence>
<dbReference type="SUPFAM" id="SSF53218">
    <property type="entry name" value="Molybdenum cofactor biosynthesis proteins"/>
    <property type="match status" value="1"/>
</dbReference>
<keyword evidence="9 13" id="KW-0479">Metal-binding</keyword>
<dbReference type="RefSeq" id="WP_038086169.1">
    <property type="nucleotide sequence ID" value="NZ_JMIR01000008.1"/>
</dbReference>
<keyword evidence="11 13" id="KW-0501">Molybdenum cofactor biosynthesis</keyword>
<evidence type="ECO:0000256" key="4">
    <source>
        <dbReference type="ARBA" id="ARBA00010763"/>
    </source>
</evidence>
<dbReference type="GO" id="GO:0006777">
    <property type="term" value="P:Mo-molybdopterin cofactor biosynthetic process"/>
    <property type="evidence" value="ECO:0007669"/>
    <property type="project" value="UniProtKB-UniRule"/>
</dbReference>
<comment type="similarity">
    <text evidence="4 13">Belongs to the MoeA family.</text>
</comment>
<dbReference type="SMART" id="SM00852">
    <property type="entry name" value="MoCF_biosynth"/>
    <property type="match status" value="1"/>
</dbReference>